<dbReference type="OrthoDB" id="6432697at2759"/>
<dbReference type="EMBL" id="BGPR01049587">
    <property type="protein sequence ID" value="GBO26579.1"/>
    <property type="molecule type" value="Genomic_DNA"/>
</dbReference>
<proteinExistence type="predicted"/>
<organism evidence="2 3">
    <name type="scientific">Araneus ventricosus</name>
    <name type="common">Orbweaver spider</name>
    <name type="synonym">Epeira ventricosa</name>
    <dbReference type="NCBI Taxonomy" id="182803"/>
    <lineage>
        <taxon>Eukaryota</taxon>
        <taxon>Metazoa</taxon>
        <taxon>Ecdysozoa</taxon>
        <taxon>Arthropoda</taxon>
        <taxon>Chelicerata</taxon>
        <taxon>Arachnida</taxon>
        <taxon>Araneae</taxon>
        <taxon>Araneomorphae</taxon>
        <taxon>Entelegynae</taxon>
        <taxon>Araneoidea</taxon>
        <taxon>Araneidae</taxon>
        <taxon>Araneus</taxon>
    </lineage>
</organism>
<dbReference type="InterPro" id="IPR005135">
    <property type="entry name" value="Endo/exonuclease/phosphatase"/>
</dbReference>
<accession>A0A4Y2VN30</accession>
<feature type="domain" description="Endonuclease/exonuclease/phosphatase" evidence="1">
    <location>
        <begin position="22"/>
        <end position="94"/>
    </location>
</feature>
<dbReference type="InterPro" id="IPR036691">
    <property type="entry name" value="Endo/exonu/phosph_ase_sf"/>
</dbReference>
<dbReference type="Pfam" id="PF14529">
    <property type="entry name" value="Exo_endo_phos_2"/>
    <property type="match status" value="1"/>
</dbReference>
<dbReference type="SUPFAM" id="SSF56219">
    <property type="entry name" value="DNase I-like"/>
    <property type="match status" value="1"/>
</dbReference>
<evidence type="ECO:0000313" key="3">
    <source>
        <dbReference type="Proteomes" id="UP000499080"/>
    </source>
</evidence>
<dbReference type="Gene3D" id="3.60.10.10">
    <property type="entry name" value="Endonuclease/exonuclease/phosphatase"/>
    <property type="match status" value="1"/>
</dbReference>
<dbReference type="AlphaFoldDB" id="A0A4Y2VN30"/>
<keyword evidence="3" id="KW-1185">Reference proteome</keyword>
<reference evidence="2 3" key="1">
    <citation type="journal article" date="2019" name="Sci. Rep.">
        <title>Orb-weaving spider Araneus ventricosus genome elucidates the spidroin gene catalogue.</title>
        <authorList>
            <person name="Kono N."/>
            <person name="Nakamura H."/>
            <person name="Ohtoshi R."/>
            <person name="Moran D.A.P."/>
            <person name="Shinohara A."/>
            <person name="Yoshida Y."/>
            <person name="Fujiwara M."/>
            <person name="Mori M."/>
            <person name="Tomita M."/>
            <person name="Arakawa K."/>
        </authorList>
    </citation>
    <scope>NUCLEOTIDE SEQUENCE [LARGE SCALE GENOMIC DNA]</scope>
</reference>
<comment type="caution">
    <text evidence="2">The sequence shown here is derived from an EMBL/GenBank/DDBJ whole genome shotgun (WGS) entry which is preliminary data.</text>
</comment>
<dbReference type="Proteomes" id="UP000499080">
    <property type="component" value="Unassembled WGS sequence"/>
</dbReference>
<evidence type="ECO:0000313" key="2">
    <source>
        <dbReference type="EMBL" id="GBO26579.1"/>
    </source>
</evidence>
<evidence type="ECO:0000259" key="1">
    <source>
        <dbReference type="Pfam" id="PF14529"/>
    </source>
</evidence>
<sequence length="96" mass="11197">MFLQAAENSAAIKLQTYQRPLAVISAYSSPYSNIHDALLTNIGDENAHLGVDLNHHSRVWRYRNEDHRRMQVEDFLTGRQFFLLNETKSPPTFEHR</sequence>
<name>A0A4Y2VN30_ARAVE</name>
<dbReference type="GO" id="GO:0003824">
    <property type="term" value="F:catalytic activity"/>
    <property type="evidence" value="ECO:0007669"/>
    <property type="project" value="InterPro"/>
</dbReference>
<protein>
    <recommendedName>
        <fullName evidence="1">Endonuclease/exonuclease/phosphatase domain-containing protein</fullName>
    </recommendedName>
</protein>
<gene>
    <name evidence="2" type="ORF">AVEN_79199_1</name>
</gene>